<evidence type="ECO:0000313" key="1">
    <source>
        <dbReference type="EMBL" id="KMM70060.1"/>
    </source>
</evidence>
<reference evidence="1 2" key="1">
    <citation type="submission" date="2007-06" db="EMBL/GenBank/DDBJ databases">
        <title>The Genome Sequence of Coccidioides posadasii RMSCC_3488.</title>
        <authorList>
            <consortium name="Coccidioides Genome Resources Consortium"/>
            <consortium name="The Broad Institute Genome Sequencing Platform"/>
            <person name="Henn M.R."/>
            <person name="Sykes S."/>
            <person name="Young S."/>
            <person name="Jaffe D."/>
            <person name="Berlin A."/>
            <person name="Alvarez P."/>
            <person name="Butler J."/>
            <person name="Gnerre S."/>
            <person name="Grabherr M."/>
            <person name="Mauceli E."/>
            <person name="Brockman W."/>
            <person name="Kodira C."/>
            <person name="Alvarado L."/>
            <person name="Zeng Q."/>
            <person name="Crawford M."/>
            <person name="Antoine C."/>
            <person name="Devon K."/>
            <person name="Galgiani J."/>
            <person name="Orsborn K."/>
            <person name="Lewis M.L."/>
            <person name="Nusbaum C."/>
            <person name="Galagan J."/>
            <person name="Birren B."/>
        </authorList>
    </citation>
    <scope>NUCLEOTIDE SEQUENCE [LARGE SCALE GENOMIC DNA]</scope>
    <source>
        <strain evidence="1 2">RMSCC 3488</strain>
    </source>
</reference>
<reference evidence="2" key="2">
    <citation type="journal article" date="2009" name="Genome Res.">
        <title>Comparative genomic analyses of the human fungal pathogens Coccidioides and their relatives.</title>
        <authorList>
            <person name="Sharpton T.J."/>
            <person name="Stajich J.E."/>
            <person name="Rounsley S.D."/>
            <person name="Gardner M.J."/>
            <person name="Wortman J.R."/>
            <person name="Jordar V.S."/>
            <person name="Maiti R."/>
            <person name="Kodira C.D."/>
            <person name="Neafsey D.E."/>
            <person name="Zeng Q."/>
            <person name="Hung C.-Y."/>
            <person name="McMahan C."/>
            <person name="Muszewska A."/>
            <person name="Grynberg M."/>
            <person name="Mandel M.A."/>
            <person name="Kellner E.M."/>
            <person name="Barker B.M."/>
            <person name="Galgiani J.N."/>
            <person name="Orbach M.J."/>
            <person name="Kirkland T.N."/>
            <person name="Cole G.T."/>
            <person name="Henn M.R."/>
            <person name="Birren B.W."/>
            <person name="Taylor J.W."/>
        </authorList>
    </citation>
    <scope>NUCLEOTIDE SEQUENCE [LARGE SCALE GENOMIC DNA]</scope>
    <source>
        <strain evidence="2">RMSCC 3488</strain>
    </source>
</reference>
<protein>
    <submittedName>
        <fullName evidence="1">Uncharacterized protein</fullName>
    </submittedName>
</protein>
<accession>A0A0J6FKU8</accession>
<organism evidence="1 2">
    <name type="scientific">Coccidioides posadasii RMSCC 3488</name>
    <dbReference type="NCBI Taxonomy" id="454284"/>
    <lineage>
        <taxon>Eukaryota</taxon>
        <taxon>Fungi</taxon>
        <taxon>Dikarya</taxon>
        <taxon>Ascomycota</taxon>
        <taxon>Pezizomycotina</taxon>
        <taxon>Eurotiomycetes</taxon>
        <taxon>Eurotiomycetidae</taxon>
        <taxon>Onygenales</taxon>
        <taxon>Onygenaceae</taxon>
        <taxon>Coccidioides</taxon>
    </lineage>
</organism>
<gene>
    <name evidence="1" type="ORF">CPAG_06372</name>
</gene>
<evidence type="ECO:0000313" key="2">
    <source>
        <dbReference type="Proteomes" id="UP000054567"/>
    </source>
</evidence>
<dbReference type="Proteomes" id="UP000054567">
    <property type="component" value="Unassembled WGS sequence"/>
</dbReference>
<proteinExistence type="predicted"/>
<dbReference type="EMBL" id="DS268112">
    <property type="protein sequence ID" value="KMM70060.1"/>
    <property type="molecule type" value="Genomic_DNA"/>
</dbReference>
<reference evidence="2" key="3">
    <citation type="journal article" date="2010" name="Genome Res.">
        <title>Population genomic sequencing of Coccidioides fungi reveals recent hybridization and transposon control.</title>
        <authorList>
            <person name="Neafsey D.E."/>
            <person name="Barker B.M."/>
            <person name="Sharpton T.J."/>
            <person name="Stajich J.E."/>
            <person name="Park D.J."/>
            <person name="Whiston E."/>
            <person name="Hung C.-Y."/>
            <person name="McMahan C."/>
            <person name="White J."/>
            <person name="Sykes S."/>
            <person name="Heiman D."/>
            <person name="Young S."/>
            <person name="Zeng Q."/>
            <person name="Abouelleil A."/>
            <person name="Aftuck L."/>
            <person name="Bessette D."/>
            <person name="Brown A."/>
            <person name="FitzGerald M."/>
            <person name="Lui A."/>
            <person name="Macdonald J.P."/>
            <person name="Priest M."/>
            <person name="Orbach M.J."/>
            <person name="Galgiani J.N."/>
            <person name="Kirkland T.N."/>
            <person name="Cole G.T."/>
            <person name="Birren B.W."/>
            <person name="Henn M.R."/>
            <person name="Taylor J.W."/>
            <person name="Rounsley S.D."/>
        </authorList>
    </citation>
    <scope>NUCLEOTIDE SEQUENCE [LARGE SCALE GENOMIC DNA]</scope>
    <source>
        <strain evidence="2">RMSCC 3488</strain>
    </source>
</reference>
<name>A0A0J6FKU8_COCPO</name>
<sequence length="130" mass="14744">MYLPYPEPLREDAGFVQASRDSIFLETLSFEMKVKSNRVDWFPPHSASNLHGNAWVNSTIAQQSGKNLVFLPQANQVDGMCILRQFIVVVWTAPSMRLNGPDLPSVHEYVPIHDSQGPRLVSMKQTYLRS</sequence>
<dbReference type="AlphaFoldDB" id="A0A0J6FKU8"/>
<dbReference type="VEuPathDB" id="FungiDB:CPAG_06372"/>